<comment type="caution">
    <text evidence="11">The sequence shown here is derived from an EMBL/GenBank/DDBJ whole genome shotgun (WGS) entry which is preliminary data.</text>
</comment>
<dbReference type="CDD" id="cd04724">
    <property type="entry name" value="Tryptophan_synthase_alpha"/>
    <property type="match status" value="1"/>
</dbReference>
<evidence type="ECO:0000256" key="6">
    <source>
        <dbReference type="ARBA" id="ARBA00023141"/>
    </source>
</evidence>
<organism evidence="11 12">
    <name type="scientific">Candidatus Kutchimonas denitrificans</name>
    <dbReference type="NCBI Taxonomy" id="3056748"/>
    <lineage>
        <taxon>Bacteria</taxon>
        <taxon>Pseudomonadati</taxon>
        <taxon>Gemmatimonadota</taxon>
        <taxon>Gemmatimonadia</taxon>
        <taxon>Candidatus Palauibacterales</taxon>
        <taxon>Candidatus Palauibacteraceae</taxon>
        <taxon>Candidatus Kutchimonas</taxon>
    </lineage>
</organism>
<evidence type="ECO:0000256" key="8">
    <source>
        <dbReference type="ARBA" id="ARBA00049047"/>
    </source>
</evidence>
<evidence type="ECO:0000256" key="10">
    <source>
        <dbReference type="RuleBase" id="RU003662"/>
    </source>
</evidence>
<evidence type="ECO:0000313" key="12">
    <source>
        <dbReference type="Proteomes" id="UP000702544"/>
    </source>
</evidence>
<comment type="subunit">
    <text evidence="3 9">Tetramer of two alpha and two beta chains.</text>
</comment>
<keyword evidence="7 9" id="KW-0456">Lyase</keyword>
<dbReference type="Proteomes" id="UP000702544">
    <property type="component" value="Unassembled WGS sequence"/>
</dbReference>
<dbReference type="AlphaFoldDB" id="A0AAE4Z5U7"/>
<evidence type="ECO:0000256" key="9">
    <source>
        <dbReference type="HAMAP-Rule" id="MF_00131"/>
    </source>
</evidence>
<gene>
    <name evidence="9" type="primary">trpA</name>
    <name evidence="11" type="ORF">GWO12_04300</name>
</gene>
<proteinExistence type="inferred from homology"/>
<comment type="pathway">
    <text evidence="2 9">Amino-acid biosynthesis; L-tryptophan biosynthesis; L-tryptophan from chorismate: step 5/5.</text>
</comment>
<keyword evidence="4 9" id="KW-0028">Amino-acid biosynthesis</keyword>
<protein>
    <recommendedName>
        <fullName evidence="9">Tryptophan synthase alpha chain</fullName>
        <ecNumber evidence="9">4.2.1.20</ecNumber>
    </recommendedName>
</protein>
<keyword evidence="6 9" id="KW-0057">Aromatic amino acid biosynthesis</keyword>
<comment type="similarity">
    <text evidence="9 10">Belongs to the TrpA family.</text>
</comment>
<dbReference type="NCBIfam" id="TIGR00262">
    <property type="entry name" value="trpA"/>
    <property type="match status" value="1"/>
</dbReference>
<dbReference type="InterPro" id="IPR013785">
    <property type="entry name" value="Aldolase_TIM"/>
</dbReference>
<sequence length="292" mass="30324">MTTIASAFERAKRDRRSALIAYLAAGDPDLAMTIALARAVAEAGADIIELGIPFSDPLADGPIIQAAYTRALASGISVKRIFEHLPMIAEVTETPIVLMTALNPVHAYGPDAFCRDAKAAGAAGLLIPDLLPEDASDLREQAHAAGLDTVFLAAPDTTEERLAAAAAASTGFFYLISRRGVTGPEGGVGEELEAEVARARKVCTVPIAVGFGVTAGADARRVAEAADGVIVGSAFVRLASEVFEEAREGNQSHSAARAAAAEAVKAKAQELMDGIRGARSKTARTETERVET</sequence>
<evidence type="ECO:0000256" key="3">
    <source>
        <dbReference type="ARBA" id="ARBA00011270"/>
    </source>
</evidence>
<evidence type="ECO:0000256" key="4">
    <source>
        <dbReference type="ARBA" id="ARBA00022605"/>
    </source>
</evidence>
<dbReference type="InterPro" id="IPR018204">
    <property type="entry name" value="Trp_synthase_alpha_AS"/>
</dbReference>
<dbReference type="EMBL" id="JAACAK010000035">
    <property type="protein sequence ID" value="NIR74319.1"/>
    <property type="molecule type" value="Genomic_DNA"/>
</dbReference>
<feature type="active site" description="Proton acceptor" evidence="9">
    <location>
        <position position="49"/>
    </location>
</feature>
<dbReference type="InterPro" id="IPR002028">
    <property type="entry name" value="Trp_synthase_suA"/>
</dbReference>
<comment type="function">
    <text evidence="1 9">The alpha subunit is responsible for the aldol cleavage of indoleglycerol phosphate to indole and glyceraldehyde 3-phosphate.</text>
</comment>
<dbReference type="InterPro" id="IPR011060">
    <property type="entry name" value="RibuloseP-bd_barrel"/>
</dbReference>
<dbReference type="SUPFAM" id="SSF51366">
    <property type="entry name" value="Ribulose-phoshate binding barrel"/>
    <property type="match status" value="1"/>
</dbReference>
<evidence type="ECO:0000256" key="7">
    <source>
        <dbReference type="ARBA" id="ARBA00023239"/>
    </source>
</evidence>
<evidence type="ECO:0000313" key="11">
    <source>
        <dbReference type="EMBL" id="NIR74319.1"/>
    </source>
</evidence>
<dbReference type="PANTHER" id="PTHR43406">
    <property type="entry name" value="TRYPTOPHAN SYNTHASE, ALPHA CHAIN"/>
    <property type="match status" value="1"/>
</dbReference>
<evidence type="ECO:0000256" key="5">
    <source>
        <dbReference type="ARBA" id="ARBA00022822"/>
    </source>
</evidence>
<evidence type="ECO:0000256" key="2">
    <source>
        <dbReference type="ARBA" id="ARBA00004733"/>
    </source>
</evidence>
<evidence type="ECO:0000256" key="1">
    <source>
        <dbReference type="ARBA" id="ARBA00003365"/>
    </source>
</evidence>
<dbReference type="HAMAP" id="MF_00131">
    <property type="entry name" value="Trp_synth_alpha"/>
    <property type="match status" value="1"/>
</dbReference>
<dbReference type="EC" id="4.2.1.20" evidence="9"/>
<feature type="active site" description="Proton acceptor" evidence="9">
    <location>
        <position position="60"/>
    </location>
</feature>
<dbReference type="FunFam" id="3.20.20.70:FF:000037">
    <property type="entry name" value="Tryptophan synthase alpha chain"/>
    <property type="match status" value="1"/>
</dbReference>
<dbReference type="PANTHER" id="PTHR43406:SF1">
    <property type="entry name" value="TRYPTOPHAN SYNTHASE ALPHA CHAIN, CHLOROPLASTIC"/>
    <property type="match status" value="1"/>
</dbReference>
<dbReference type="GO" id="GO:0005829">
    <property type="term" value="C:cytosol"/>
    <property type="evidence" value="ECO:0007669"/>
    <property type="project" value="TreeGrafter"/>
</dbReference>
<keyword evidence="5 9" id="KW-0822">Tryptophan biosynthesis</keyword>
<dbReference type="PROSITE" id="PS00167">
    <property type="entry name" value="TRP_SYNTHASE_ALPHA"/>
    <property type="match status" value="1"/>
</dbReference>
<accession>A0AAE4Z5U7</accession>
<dbReference type="Pfam" id="PF00290">
    <property type="entry name" value="Trp_syntA"/>
    <property type="match status" value="1"/>
</dbReference>
<dbReference type="Gene3D" id="3.20.20.70">
    <property type="entry name" value="Aldolase class I"/>
    <property type="match status" value="1"/>
</dbReference>
<reference evidence="11 12" key="1">
    <citation type="submission" date="2020-01" db="EMBL/GenBank/DDBJ databases">
        <title>Genomes assembled from Gulf of Kutch pelagic sediment metagenomes.</title>
        <authorList>
            <person name="Chandrashekar M."/>
            <person name="Mahajan M.S."/>
            <person name="Dave K.J."/>
            <person name="Vatsa P."/>
            <person name="Nathani N.M."/>
        </authorList>
    </citation>
    <scope>NUCLEOTIDE SEQUENCE [LARGE SCALE GENOMIC DNA]</scope>
    <source>
        <strain evidence="11">KS3-K002</strain>
    </source>
</reference>
<comment type="catalytic activity">
    <reaction evidence="8 9">
        <text>(1S,2R)-1-C-(indol-3-yl)glycerol 3-phosphate + L-serine = D-glyceraldehyde 3-phosphate + L-tryptophan + H2O</text>
        <dbReference type="Rhea" id="RHEA:10532"/>
        <dbReference type="ChEBI" id="CHEBI:15377"/>
        <dbReference type="ChEBI" id="CHEBI:33384"/>
        <dbReference type="ChEBI" id="CHEBI:57912"/>
        <dbReference type="ChEBI" id="CHEBI:58866"/>
        <dbReference type="ChEBI" id="CHEBI:59776"/>
        <dbReference type="EC" id="4.2.1.20"/>
    </reaction>
</comment>
<name>A0AAE4Z5U7_9BACT</name>
<dbReference type="GO" id="GO:0004834">
    <property type="term" value="F:tryptophan synthase activity"/>
    <property type="evidence" value="ECO:0007669"/>
    <property type="project" value="UniProtKB-UniRule"/>
</dbReference>